<organism evidence="2">
    <name type="scientific">hydrothermal vent metagenome</name>
    <dbReference type="NCBI Taxonomy" id="652676"/>
    <lineage>
        <taxon>unclassified sequences</taxon>
        <taxon>metagenomes</taxon>
        <taxon>ecological metagenomes</taxon>
    </lineage>
</organism>
<reference evidence="2" key="1">
    <citation type="submission" date="2016-10" db="EMBL/GenBank/DDBJ databases">
        <authorList>
            <person name="de Groot N.N."/>
        </authorList>
    </citation>
    <scope>NUCLEOTIDE SEQUENCE</scope>
</reference>
<name>A0A1W1BD19_9ZZZZ</name>
<evidence type="ECO:0000313" key="2">
    <source>
        <dbReference type="EMBL" id="SFV51490.1"/>
    </source>
</evidence>
<accession>A0A1W1BD19</accession>
<proteinExistence type="predicted"/>
<dbReference type="InterPro" id="IPR035890">
    <property type="entry name" value="Anti-sigma-28_factor_FlgM_sf"/>
</dbReference>
<protein>
    <recommendedName>
        <fullName evidence="1">Anti-sigma-28 factor FlgM C-terminal domain-containing protein</fullName>
    </recommendedName>
</protein>
<dbReference type="Pfam" id="PF04316">
    <property type="entry name" value="FlgM"/>
    <property type="match status" value="1"/>
</dbReference>
<evidence type="ECO:0000259" key="1">
    <source>
        <dbReference type="Pfam" id="PF04316"/>
    </source>
</evidence>
<dbReference type="SUPFAM" id="SSF101498">
    <property type="entry name" value="Anti-sigma factor FlgM"/>
    <property type="match status" value="1"/>
</dbReference>
<dbReference type="InterPro" id="IPR031316">
    <property type="entry name" value="FlgM_C"/>
</dbReference>
<feature type="domain" description="Anti-sigma-28 factor FlgM C-terminal" evidence="1">
    <location>
        <begin position="31"/>
        <end position="64"/>
    </location>
</feature>
<sequence>MINGVNSATIKSTYANDITKQNTKDVSKDRTKEMASQNKLEVLKEKIASGEYKIDLDQVAKKMAEELLS</sequence>
<dbReference type="AlphaFoldDB" id="A0A1W1BD19"/>
<gene>
    <name evidence="2" type="ORF">MNB_SM-7-319</name>
</gene>
<dbReference type="EMBL" id="FPHB01000016">
    <property type="protein sequence ID" value="SFV51490.1"/>
    <property type="molecule type" value="Genomic_DNA"/>
</dbReference>